<organism evidence="5">
    <name type="scientific">freshwater metagenome</name>
    <dbReference type="NCBI Taxonomy" id="449393"/>
    <lineage>
        <taxon>unclassified sequences</taxon>
        <taxon>metagenomes</taxon>
        <taxon>ecological metagenomes</taxon>
    </lineage>
</organism>
<keyword evidence="3" id="KW-0560">Oxidoreductase</keyword>
<dbReference type="SUPFAM" id="SSF51430">
    <property type="entry name" value="NAD(P)-linked oxidoreductase"/>
    <property type="match status" value="1"/>
</dbReference>
<dbReference type="GO" id="GO:0016491">
    <property type="term" value="F:oxidoreductase activity"/>
    <property type="evidence" value="ECO:0007669"/>
    <property type="project" value="UniProtKB-KW"/>
</dbReference>
<evidence type="ECO:0000259" key="4">
    <source>
        <dbReference type="Pfam" id="PF00248"/>
    </source>
</evidence>
<name>A0A6J6JQ60_9ZZZZ</name>
<dbReference type="PRINTS" id="PR01577">
    <property type="entry name" value="KCNABCHANNEL"/>
</dbReference>
<keyword evidence="2" id="KW-0521">NADP</keyword>
<sequence length="335" mass="37440">MSTPPVAKFTPNPKMEYRRLGRSGLKVSVLSFGSWVTFDTQLNDDMARDCMANAWDAGCNFFDNAEAYAGGESEAIMGRVIKDLGWRRQDYVLSTKIFWGIEGGVPNMGNTLNRKYVHHAIEGCLDRLQVDFVDLLFCHRADPNTPIEETVWAMSDLIDQGKVLYWGTSEWTADEIRAAWDIADRHHLHKPVMEQPQYNMLERKRVEVEYKRLYEDIGLGTTIWSPLASGVLTGKYLDGVPEDSRAALPGYSWLAERLTAEKAQSTVKKLMPIADGLGCTLAQMALAWCTKNPNVSTVITGASKASQVIENFKALDVIELLTPEVMGQIKAALRS</sequence>
<proteinExistence type="inferred from homology"/>
<dbReference type="InterPro" id="IPR036812">
    <property type="entry name" value="NAD(P)_OxRdtase_dom_sf"/>
</dbReference>
<feature type="domain" description="NADP-dependent oxidoreductase" evidence="4">
    <location>
        <begin position="30"/>
        <end position="332"/>
    </location>
</feature>
<evidence type="ECO:0000313" key="5">
    <source>
        <dbReference type="EMBL" id="CAB4638484.1"/>
    </source>
</evidence>
<dbReference type="EMBL" id="CAEZVL010000208">
    <property type="protein sequence ID" value="CAB4638484.1"/>
    <property type="molecule type" value="Genomic_DNA"/>
</dbReference>
<dbReference type="Gene3D" id="3.20.20.100">
    <property type="entry name" value="NADP-dependent oxidoreductase domain"/>
    <property type="match status" value="1"/>
</dbReference>
<dbReference type="InterPro" id="IPR005399">
    <property type="entry name" value="K_chnl_volt-dep_bsu_KCNAB-rel"/>
</dbReference>
<reference evidence="5" key="1">
    <citation type="submission" date="2020-05" db="EMBL/GenBank/DDBJ databases">
        <authorList>
            <person name="Chiriac C."/>
            <person name="Salcher M."/>
            <person name="Ghai R."/>
            <person name="Kavagutti S V."/>
        </authorList>
    </citation>
    <scope>NUCLEOTIDE SEQUENCE</scope>
</reference>
<dbReference type="PANTHER" id="PTHR43150">
    <property type="entry name" value="HYPERKINETIC, ISOFORM M"/>
    <property type="match status" value="1"/>
</dbReference>
<evidence type="ECO:0000256" key="3">
    <source>
        <dbReference type="ARBA" id="ARBA00023002"/>
    </source>
</evidence>
<dbReference type="AlphaFoldDB" id="A0A6J6JQ60"/>
<dbReference type="CDD" id="cd19143">
    <property type="entry name" value="AKR_AKR6C1_2"/>
    <property type="match status" value="1"/>
</dbReference>
<gene>
    <name evidence="5" type="ORF">UFOPK1960_01152</name>
</gene>
<evidence type="ECO:0000256" key="1">
    <source>
        <dbReference type="ARBA" id="ARBA00006515"/>
    </source>
</evidence>
<evidence type="ECO:0000256" key="2">
    <source>
        <dbReference type="ARBA" id="ARBA00022857"/>
    </source>
</evidence>
<comment type="similarity">
    <text evidence="1">Belongs to the shaker potassium channel beta subunit family.</text>
</comment>
<dbReference type="Pfam" id="PF00248">
    <property type="entry name" value="Aldo_ket_red"/>
    <property type="match status" value="1"/>
</dbReference>
<accession>A0A6J6JQ60</accession>
<dbReference type="InterPro" id="IPR023210">
    <property type="entry name" value="NADP_OxRdtase_dom"/>
</dbReference>
<protein>
    <submittedName>
        <fullName evidence="5">Unannotated protein</fullName>
    </submittedName>
</protein>
<dbReference type="PANTHER" id="PTHR43150:SF2">
    <property type="entry name" value="HYPERKINETIC, ISOFORM M"/>
    <property type="match status" value="1"/>
</dbReference>